<dbReference type="Pfam" id="PF02417">
    <property type="entry name" value="Chromate_transp"/>
    <property type="match status" value="1"/>
</dbReference>
<comment type="similarity">
    <text evidence="2">Belongs to the chromate ion transporter (CHR) (TC 2.A.51) family.</text>
</comment>
<evidence type="ECO:0000313" key="9">
    <source>
        <dbReference type="Proteomes" id="UP001344817"/>
    </source>
</evidence>
<evidence type="ECO:0000256" key="1">
    <source>
        <dbReference type="ARBA" id="ARBA00004651"/>
    </source>
</evidence>
<keyword evidence="6 7" id="KW-0472">Membrane</keyword>
<evidence type="ECO:0000313" key="8">
    <source>
        <dbReference type="EMBL" id="MEE3928418.1"/>
    </source>
</evidence>
<gene>
    <name evidence="8" type="ORF">V2E24_02390</name>
</gene>
<organism evidence="8 9">
    <name type="scientific">Mycoplasmopsis ciconiae</name>
    <dbReference type="NCBI Taxonomy" id="561067"/>
    <lineage>
        <taxon>Bacteria</taxon>
        <taxon>Bacillati</taxon>
        <taxon>Mycoplasmatota</taxon>
        <taxon>Mycoplasmoidales</taxon>
        <taxon>Metamycoplasmataceae</taxon>
        <taxon>Mycoplasmopsis</taxon>
    </lineage>
</organism>
<keyword evidence="4 7" id="KW-0812">Transmembrane</keyword>
<evidence type="ECO:0000256" key="2">
    <source>
        <dbReference type="ARBA" id="ARBA00005262"/>
    </source>
</evidence>
<sequence>MIFRWKNKTNKPSSQFWEVFWFIIKITFIGFGGGNALMPVIKKEAVDNKKWITNEEFEKIVVVTNSLPGPSIIQALAYISVKLLGKTKGYIVSIIAMIPHILLTFILFLLVKQLPLNYIYALSVGVLASIIGILAAFAYEYLKQSTKKLKLPLWMILFIFTFGFYVFVPAPFNIPVVAIVIVILVYSLYYWTLKKWNSKKENK</sequence>
<dbReference type="Proteomes" id="UP001344817">
    <property type="component" value="Unassembled WGS sequence"/>
</dbReference>
<evidence type="ECO:0000256" key="3">
    <source>
        <dbReference type="ARBA" id="ARBA00022475"/>
    </source>
</evidence>
<feature type="transmembrane region" description="Helical" evidence="7">
    <location>
        <begin position="20"/>
        <end position="41"/>
    </location>
</feature>
<evidence type="ECO:0000256" key="6">
    <source>
        <dbReference type="ARBA" id="ARBA00023136"/>
    </source>
</evidence>
<keyword evidence="9" id="KW-1185">Reference proteome</keyword>
<name>A0ABU7MMB5_9BACT</name>
<evidence type="ECO:0000256" key="7">
    <source>
        <dbReference type="SAM" id="Phobius"/>
    </source>
</evidence>
<feature type="transmembrane region" description="Helical" evidence="7">
    <location>
        <begin position="90"/>
        <end position="111"/>
    </location>
</feature>
<dbReference type="RefSeq" id="WP_330500830.1">
    <property type="nucleotide sequence ID" value="NZ_JAZDWZ010000006.1"/>
</dbReference>
<feature type="transmembrane region" description="Helical" evidence="7">
    <location>
        <begin position="117"/>
        <end position="139"/>
    </location>
</feature>
<feature type="transmembrane region" description="Helical" evidence="7">
    <location>
        <begin position="151"/>
        <end position="168"/>
    </location>
</feature>
<comment type="caution">
    <text evidence="8">The sequence shown here is derived from an EMBL/GenBank/DDBJ whole genome shotgun (WGS) entry which is preliminary data.</text>
</comment>
<keyword evidence="3" id="KW-1003">Cell membrane</keyword>
<protein>
    <submittedName>
        <fullName evidence="8">Chromate transporter</fullName>
    </submittedName>
</protein>
<dbReference type="EMBL" id="JAZDWZ010000006">
    <property type="protein sequence ID" value="MEE3928418.1"/>
    <property type="molecule type" value="Genomic_DNA"/>
</dbReference>
<feature type="transmembrane region" description="Helical" evidence="7">
    <location>
        <begin position="174"/>
        <end position="193"/>
    </location>
</feature>
<evidence type="ECO:0000256" key="5">
    <source>
        <dbReference type="ARBA" id="ARBA00022989"/>
    </source>
</evidence>
<evidence type="ECO:0000256" key="4">
    <source>
        <dbReference type="ARBA" id="ARBA00022692"/>
    </source>
</evidence>
<proteinExistence type="inferred from homology"/>
<dbReference type="PANTHER" id="PTHR43663">
    <property type="entry name" value="CHROMATE TRANSPORT PROTEIN-RELATED"/>
    <property type="match status" value="1"/>
</dbReference>
<keyword evidence="5 7" id="KW-1133">Transmembrane helix</keyword>
<accession>A0ABU7MMB5</accession>
<reference evidence="8" key="1">
    <citation type="submission" date="2024-01" db="EMBL/GenBank/DDBJ databases">
        <title>Genome sequence of Mycoplasma ciconiae type strain DSM 25251.</title>
        <authorList>
            <person name="Spergser J."/>
        </authorList>
    </citation>
    <scope>NUCLEOTIDE SEQUENCE [LARGE SCALE GENOMIC DNA]</scope>
    <source>
        <strain evidence="8">DSM 25251</strain>
    </source>
</reference>
<comment type="subcellular location">
    <subcellularLocation>
        <location evidence="1">Cell membrane</location>
        <topology evidence="1">Multi-pass membrane protein</topology>
    </subcellularLocation>
</comment>
<dbReference type="PANTHER" id="PTHR43663:SF1">
    <property type="entry name" value="CHROMATE TRANSPORTER"/>
    <property type="match status" value="1"/>
</dbReference>
<dbReference type="InterPro" id="IPR052518">
    <property type="entry name" value="CHR_Transporter"/>
</dbReference>
<dbReference type="InterPro" id="IPR003370">
    <property type="entry name" value="Chromate_transpt"/>
</dbReference>